<dbReference type="Proteomes" id="UP000265489">
    <property type="component" value="Unassembled WGS sequence"/>
</dbReference>
<reference evidence="1 2" key="1">
    <citation type="submission" date="2018-08" db="EMBL/GenBank/DDBJ databases">
        <title>A genome reference for cultivated species of the human gut microbiota.</title>
        <authorList>
            <person name="Zou Y."/>
            <person name="Xue W."/>
            <person name="Luo G."/>
        </authorList>
    </citation>
    <scope>NUCLEOTIDE SEQUENCE [LARGE SCALE GENOMIC DNA]</scope>
    <source>
        <strain evidence="1 2">AF15-20</strain>
    </source>
</reference>
<protein>
    <submittedName>
        <fullName evidence="1">Uncharacterized protein</fullName>
    </submittedName>
</protein>
<evidence type="ECO:0000313" key="1">
    <source>
        <dbReference type="EMBL" id="RGU93996.1"/>
    </source>
</evidence>
<dbReference type="Pfam" id="PF22398">
    <property type="entry name" value="DUF6978"/>
    <property type="match status" value="1"/>
</dbReference>
<sequence>MKEEEIRKLLDGFKGLREKQIEIPNPAEGNEYEAYLIEEFKHKFKIILRRGNRQPDKLTYLALDKEAKLPLMRLDVVPDNHAHKNPDGEIIYGTHLHIFTEQYQDKYATKFDINDPNLVNYCVEFLRKFKVIELNKNSVVEMPRFC</sequence>
<dbReference type="RefSeq" id="WP_118324176.1">
    <property type="nucleotide sequence ID" value="NZ_CALHUJ010000064.1"/>
</dbReference>
<accession>A0A395WEQ8</accession>
<gene>
    <name evidence="1" type="ORF">DWW32_00340</name>
</gene>
<proteinExistence type="predicted"/>
<name>A0A395WEQ8_9FIRM</name>
<dbReference type="AlphaFoldDB" id="A0A395WEQ8"/>
<comment type="caution">
    <text evidence="1">The sequence shown here is derived from an EMBL/GenBank/DDBJ whole genome shotgun (WGS) entry which is preliminary data.</text>
</comment>
<organism evidence="1 2">
    <name type="scientific">Holdemanella biformis</name>
    <dbReference type="NCBI Taxonomy" id="1735"/>
    <lineage>
        <taxon>Bacteria</taxon>
        <taxon>Bacillati</taxon>
        <taxon>Bacillota</taxon>
        <taxon>Erysipelotrichia</taxon>
        <taxon>Erysipelotrichales</taxon>
        <taxon>Erysipelotrichaceae</taxon>
        <taxon>Holdemanella</taxon>
    </lineage>
</organism>
<dbReference type="EMBL" id="QRYQ01000001">
    <property type="protein sequence ID" value="RGU93996.1"/>
    <property type="molecule type" value="Genomic_DNA"/>
</dbReference>
<evidence type="ECO:0000313" key="2">
    <source>
        <dbReference type="Proteomes" id="UP000265489"/>
    </source>
</evidence>
<dbReference type="InterPro" id="IPR053916">
    <property type="entry name" value="DUF6978"/>
</dbReference>